<evidence type="ECO:0000256" key="4">
    <source>
        <dbReference type="ARBA" id="ARBA00023136"/>
    </source>
</evidence>
<organism evidence="9 10">
    <name type="scientific">Cyphellophora europaea (strain CBS 101466)</name>
    <name type="common">Phialophora europaea</name>
    <dbReference type="NCBI Taxonomy" id="1220924"/>
    <lineage>
        <taxon>Eukaryota</taxon>
        <taxon>Fungi</taxon>
        <taxon>Dikarya</taxon>
        <taxon>Ascomycota</taxon>
        <taxon>Pezizomycotina</taxon>
        <taxon>Eurotiomycetes</taxon>
        <taxon>Chaetothyriomycetidae</taxon>
        <taxon>Chaetothyriales</taxon>
        <taxon>Cyphellophoraceae</taxon>
        <taxon>Cyphellophora</taxon>
    </lineage>
</organism>
<evidence type="ECO:0000313" key="9">
    <source>
        <dbReference type="EMBL" id="ETN42749.1"/>
    </source>
</evidence>
<keyword evidence="2 7" id="KW-0812">Transmembrane</keyword>
<dbReference type="EMBL" id="KB822718">
    <property type="protein sequence ID" value="ETN42749.1"/>
    <property type="molecule type" value="Genomic_DNA"/>
</dbReference>
<dbReference type="OrthoDB" id="5342292at2759"/>
<dbReference type="Proteomes" id="UP000030752">
    <property type="component" value="Unassembled WGS sequence"/>
</dbReference>
<feature type="transmembrane region" description="Helical" evidence="7">
    <location>
        <begin position="65"/>
        <end position="86"/>
    </location>
</feature>
<accession>W2S455</accession>
<evidence type="ECO:0000256" key="3">
    <source>
        <dbReference type="ARBA" id="ARBA00022989"/>
    </source>
</evidence>
<dbReference type="InterPro" id="IPR052337">
    <property type="entry name" value="SAT4-like"/>
</dbReference>
<dbReference type="AlphaFoldDB" id="W2S455"/>
<dbReference type="VEuPathDB" id="FungiDB:HMPREF1541_01907"/>
<keyword evidence="10" id="KW-1185">Reference proteome</keyword>
<sequence>MSMTDGVLTVLPAPEGYEVNFENPPQVGAIAGYFVTGFGIALAATFLALRLYTRARITRNIGLEDVAVVLSFLFGLGTQTILLHLWVSKISGVHAFEMPFEKYQFFNILIMVASILYVPCLGFAKISILLLYHRLSKLPWFKVCVYIVMGIVASYSLGIIFALIFPCQPISANWDLSITDFKCIDKAAIYLATAAVNCITDFIILTIPIPVVLGLQMRRTQKIAVLCMFAVGSATFVTSIVRLVYMVPMVKNFDQTHVVSIPCVWINVEANLVVITTSLPSLRSFLRHFFPSFFEESNYAPNKNHGYKGGSYPSGNGSKLGSRNHYGRMDSSRDMDDVELEGVLRGAKKDGYHANTNEVRGNASDAGADDDHSEKGIWQTKTVTVEYRGNNRV</sequence>
<feature type="transmembrane region" description="Helical" evidence="7">
    <location>
        <begin position="187"/>
        <end position="211"/>
    </location>
</feature>
<feature type="transmembrane region" description="Helical" evidence="7">
    <location>
        <begin position="30"/>
        <end position="53"/>
    </location>
</feature>
<protein>
    <recommendedName>
        <fullName evidence="8">Rhodopsin domain-containing protein</fullName>
    </recommendedName>
</protein>
<evidence type="ECO:0000259" key="8">
    <source>
        <dbReference type="Pfam" id="PF20684"/>
    </source>
</evidence>
<evidence type="ECO:0000256" key="7">
    <source>
        <dbReference type="SAM" id="Phobius"/>
    </source>
</evidence>
<comment type="similarity">
    <text evidence="5">Belongs to the SAT4 family.</text>
</comment>
<dbReference type="PANTHER" id="PTHR33048">
    <property type="entry name" value="PTH11-LIKE INTEGRAL MEMBRANE PROTEIN (AFU_ORTHOLOGUE AFUA_5G11245)"/>
    <property type="match status" value="1"/>
</dbReference>
<feature type="transmembrane region" description="Helical" evidence="7">
    <location>
        <begin position="106"/>
        <end position="131"/>
    </location>
</feature>
<keyword evidence="3 7" id="KW-1133">Transmembrane helix</keyword>
<evidence type="ECO:0000256" key="6">
    <source>
        <dbReference type="SAM" id="MobiDB-lite"/>
    </source>
</evidence>
<dbReference type="Pfam" id="PF20684">
    <property type="entry name" value="Fung_rhodopsin"/>
    <property type="match status" value="1"/>
</dbReference>
<evidence type="ECO:0000256" key="5">
    <source>
        <dbReference type="ARBA" id="ARBA00038359"/>
    </source>
</evidence>
<dbReference type="InParanoid" id="W2S455"/>
<reference evidence="9 10" key="1">
    <citation type="submission" date="2013-03" db="EMBL/GenBank/DDBJ databases">
        <title>The Genome Sequence of Phialophora europaea CBS 101466.</title>
        <authorList>
            <consortium name="The Broad Institute Genomics Platform"/>
            <person name="Cuomo C."/>
            <person name="de Hoog S."/>
            <person name="Gorbushina A."/>
            <person name="Walker B."/>
            <person name="Young S.K."/>
            <person name="Zeng Q."/>
            <person name="Gargeya S."/>
            <person name="Fitzgerald M."/>
            <person name="Haas B."/>
            <person name="Abouelleil A."/>
            <person name="Allen A.W."/>
            <person name="Alvarado L."/>
            <person name="Arachchi H.M."/>
            <person name="Berlin A.M."/>
            <person name="Chapman S.B."/>
            <person name="Gainer-Dewar J."/>
            <person name="Goldberg J."/>
            <person name="Griggs A."/>
            <person name="Gujja S."/>
            <person name="Hansen M."/>
            <person name="Howarth C."/>
            <person name="Imamovic A."/>
            <person name="Ireland A."/>
            <person name="Larimer J."/>
            <person name="McCowan C."/>
            <person name="Murphy C."/>
            <person name="Pearson M."/>
            <person name="Poon T.W."/>
            <person name="Priest M."/>
            <person name="Roberts A."/>
            <person name="Saif S."/>
            <person name="Shea T."/>
            <person name="Sisk P."/>
            <person name="Sykes S."/>
            <person name="Wortman J."/>
            <person name="Nusbaum C."/>
            <person name="Birren B."/>
        </authorList>
    </citation>
    <scope>NUCLEOTIDE SEQUENCE [LARGE SCALE GENOMIC DNA]</scope>
    <source>
        <strain evidence="9 10">CBS 101466</strain>
    </source>
</reference>
<evidence type="ECO:0000256" key="2">
    <source>
        <dbReference type="ARBA" id="ARBA00022692"/>
    </source>
</evidence>
<feature type="transmembrane region" description="Helical" evidence="7">
    <location>
        <begin position="223"/>
        <end position="245"/>
    </location>
</feature>
<feature type="region of interest" description="Disordered" evidence="6">
    <location>
        <begin position="349"/>
        <end position="376"/>
    </location>
</feature>
<dbReference type="GO" id="GO:0016020">
    <property type="term" value="C:membrane"/>
    <property type="evidence" value="ECO:0007669"/>
    <property type="project" value="UniProtKB-SubCell"/>
</dbReference>
<dbReference type="STRING" id="1220924.W2S455"/>
<dbReference type="PANTHER" id="PTHR33048:SF124">
    <property type="entry name" value="INTEGRAL MEMBRANE PROTEIN"/>
    <property type="match status" value="1"/>
</dbReference>
<evidence type="ECO:0000313" key="10">
    <source>
        <dbReference type="Proteomes" id="UP000030752"/>
    </source>
</evidence>
<proteinExistence type="inferred from homology"/>
<keyword evidence="4 7" id="KW-0472">Membrane</keyword>
<dbReference type="eggNOG" id="ENOG502SH77">
    <property type="taxonomic scope" value="Eukaryota"/>
</dbReference>
<dbReference type="GeneID" id="19969246"/>
<gene>
    <name evidence="9" type="ORF">HMPREF1541_01907</name>
</gene>
<dbReference type="InterPro" id="IPR049326">
    <property type="entry name" value="Rhodopsin_dom_fungi"/>
</dbReference>
<comment type="subcellular location">
    <subcellularLocation>
        <location evidence="1">Membrane</location>
        <topology evidence="1">Multi-pass membrane protein</topology>
    </subcellularLocation>
</comment>
<dbReference type="HOGENOM" id="CLU_028200_12_0_1"/>
<feature type="domain" description="Rhodopsin" evidence="8">
    <location>
        <begin position="49"/>
        <end position="287"/>
    </location>
</feature>
<feature type="transmembrane region" description="Helical" evidence="7">
    <location>
        <begin position="143"/>
        <end position="167"/>
    </location>
</feature>
<dbReference type="RefSeq" id="XP_008714485.1">
    <property type="nucleotide sequence ID" value="XM_008716263.1"/>
</dbReference>
<feature type="region of interest" description="Disordered" evidence="6">
    <location>
        <begin position="305"/>
        <end position="332"/>
    </location>
</feature>
<name>W2S455_CYPE1</name>
<evidence type="ECO:0000256" key="1">
    <source>
        <dbReference type="ARBA" id="ARBA00004141"/>
    </source>
</evidence>